<evidence type="ECO:0000256" key="1">
    <source>
        <dbReference type="ARBA" id="ARBA00023235"/>
    </source>
</evidence>
<sequence>MKIGFNLLLWTTHLVEKDFYLLEKLKSAGYDGVEIPIFEGKVEHYKKIKNVLDVNGLECTGLSVIPDEDHNPISANEYYRKNAEDFLKWSIDCCDALNSSILCGPFHQPLGQFSGNPPTQEEKERGAIVHQNSSDYAKKFNINLSIEPLNRFECYFLNTIEDTCRYVDLVDRENFGVLYDTFHSNIEEKDPVGSLIHNSKYINHIHISENDRGTPGKGNIPWNETFNAIKKINYNGWLSIEAFGRALPDLAAATRVWRDFFVSEEEVYTEGFKLISSHLR</sequence>
<name>A0A381T1J3_9ZZZZ</name>
<proteinExistence type="predicted"/>
<dbReference type="GO" id="GO:0016853">
    <property type="term" value="F:isomerase activity"/>
    <property type="evidence" value="ECO:0007669"/>
    <property type="project" value="UniProtKB-KW"/>
</dbReference>
<dbReference type="PANTHER" id="PTHR43489:SF7">
    <property type="entry name" value="3-DEHYDRO-D-GULOSIDE 4-EPIMERASE-RELATED"/>
    <property type="match status" value="1"/>
</dbReference>
<dbReference type="InterPro" id="IPR036237">
    <property type="entry name" value="Xyl_isomerase-like_sf"/>
</dbReference>
<reference evidence="3" key="1">
    <citation type="submission" date="2018-05" db="EMBL/GenBank/DDBJ databases">
        <authorList>
            <person name="Lanie J.A."/>
            <person name="Ng W.-L."/>
            <person name="Kazmierczak K.M."/>
            <person name="Andrzejewski T.M."/>
            <person name="Davidsen T.M."/>
            <person name="Wayne K.J."/>
            <person name="Tettelin H."/>
            <person name="Glass J.I."/>
            <person name="Rusch D."/>
            <person name="Podicherti R."/>
            <person name="Tsui H.-C.T."/>
            <person name="Winkler M.E."/>
        </authorList>
    </citation>
    <scope>NUCLEOTIDE SEQUENCE</scope>
</reference>
<feature type="domain" description="Xylose isomerase-like TIM barrel" evidence="2">
    <location>
        <begin position="22"/>
        <end position="252"/>
    </location>
</feature>
<accession>A0A381T1J3</accession>
<dbReference type="SUPFAM" id="SSF51658">
    <property type="entry name" value="Xylose isomerase-like"/>
    <property type="match status" value="1"/>
</dbReference>
<dbReference type="Pfam" id="PF01261">
    <property type="entry name" value="AP_endonuc_2"/>
    <property type="match status" value="1"/>
</dbReference>
<protein>
    <recommendedName>
        <fullName evidence="2">Xylose isomerase-like TIM barrel domain-containing protein</fullName>
    </recommendedName>
</protein>
<organism evidence="3">
    <name type="scientific">marine metagenome</name>
    <dbReference type="NCBI Taxonomy" id="408172"/>
    <lineage>
        <taxon>unclassified sequences</taxon>
        <taxon>metagenomes</taxon>
        <taxon>ecological metagenomes</taxon>
    </lineage>
</organism>
<dbReference type="EMBL" id="UINC01003809">
    <property type="protein sequence ID" value="SVA09418.1"/>
    <property type="molecule type" value="Genomic_DNA"/>
</dbReference>
<dbReference type="PANTHER" id="PTHR43489">
    <property type="entry name" value="ISOMERASE"/>
    <property type="match status" value="1"/>
</dbReference>
<evidence type="ECO:0000313" key="3">
    <source>
        <dbReference type="EMBL" id="SVA09418.1"/>
    </source>
</evidence>
<dbReference type="InterPro" id="IPR050417">
    <property type="entry name" value="Sugar_Epim/Isomerase"/>
</dbReference>
<gene>
    <name evidence="3" type="ORF">METZ01_LOCUS62272</name>
</gene>
<dbReference type="AlphaFoldDB" id="A0A381T1J3"/>
<evidence type="ECO:0000259" key="2">
    <source>
        <dbReference type="Pfam" id="PF01261"/>
    </source>
</evidence>
<keyword evidence="1" id="KW-0413">Isomerase</keyword>
<dbReference type="InterPro" id="IPR013022">
    <property type="entry name" value="Xyl_isomerase-like_TIM-brl"/>
</dbReference>
<dbReference type="Gene3D" id="3.20.20.150">
    <property type="entry name" value="Divalent-metal-dependent TIM barrel enzymes"/>
    <property type="match status" value="1"/>
</dbReference>